<dbReference type="EMBL" id="AP028978">
    <property type="protein sequence ID" value="BET98453.1"/>
    <property type="molecule type" value="Genomic_DNA"/>
</dbReference>
<accession>A0ABN7C7W3</accession>
<proteinExistence type="predicted"/>
<name>A0ABN7C7W3_9GAMM</name>
<keyword evidence="2" id="KW-1185">Reference proteome</keyword>
<dbReference type="Proteomes" id="UP001529514">
    <property type="component" value="Chromosome"/>
</dbReference>
<evidence type="ECO:0000313" key="1">
    <source>
        <dbReference type="EMBL" id="BET98453.1"/>
    </source>
</evidence>
<evidence type="ECO:0000313" key="2">
    <source>
        <dbReference type="Proteomes" id="UP001529514"/>
    </source>
</evidence>
<reference evidence="1 2" key="1">
    <citation type="submission" date="2023-10" db="EMBL/GenBank/DDBJ databases">
        <title>Xenorhabdus taiwanensis sp. nov., a symbiotic bacterium associated with the entomopathogenic nematode Steinernema taiwanensis.</title>
        <authorList>
            <person name="Tseng C.T."/>
            <person name="Shu H.Y."/>
            <person name="Chen M.H."/>
            <person name="Fang Y.J."/>
            <person name="Wu T.L."/>
            <person name="Lin Y.C."/>
            <person name="Huang C.J."/>
        </authorList>
    </citation>
    <scope>NUCLEOTIDE SEQUENCE [LARGE SCALE GENOMIC DNA]</scope>
    <source>
        <strain evidence="1 2">TCT-1</strain>
    </source>
</reference>
<sequence>MKGKAEKEEEIKMFKKIIFLMFIISSYNVFASELSISVSCYTDDNDKPINIKYVTLYSEKDKAYLGYVKYEKSDNAIPIVFVKDDVILSETRPSIDTTVWNEMIKGEVNGTYTVLLQGTYYSGLIYKNKKGKRVDFVEIEDAYDEKIDDCVWKK</sequence>
<protein>
    <submittedName>
        <fullName evidence="1">Uncharacterized protein</fullName>
    </submittedName>
</protein>
<organism evidence="1 2">
    <name type="scientific">Xenorhabdus taiwanensis</name>
    <dbReference type="NCBI Taxonomy" id="3085177"/>
    <lineage>
        <taxon>Bacteria</taxon>
        <taxon>Pseudomonadati</taxon>
        <taxon>Pseudomonadota</taxon>
        <taxon>Gammaproteobacteria</taxon>
        <taxon>Enterobacterales</taxon>
        <taxon>Morganellaceae</taxon>
        <taxon>Xenorhabdus</taxon>
    </lineage>
</organism>
<gene>
    <name evidence="1" type="ORF">TCT1_33740</name>
</gene>